<sequence>MRVIIEVLCEDFARISLGWNVLNLANYRGVHVSVYRTSLSISSSASH</sequence>
<organism evidence="1 2">
    <name type="scientific">Sulfuracidifex tepidarius</name>
    <dbReference type="NCBI Taxonomy" id="1294262"/>
    <lineage>
        <taxon>Archaea</taxon>
        <taxon>Thermoproteota</taxon>
        <taxon>Thermoprotei</taxon>
        <taxon>Sulfolobales</taxon>
        <taxon>Sulfolobaceae</taxon>
        <taxon>Sulfuracidifex</taxon>
    </lineage>
</organism>
<name>A0A510E1X6_9CREN</name>
<proteinExistence type="predicted"/>
<accession>A0A510E1X6</accession>
<dbReference type="EMBL" id="AP018930">
    <property type="protein sequence ID" value="BBG26495.1"/>
    <property type="molecule type" value="Genomic_DNA"/>
</dbReference>
<evidence type="ECO:0000313" key="1">
    <source>
        <dbReference type="EMBL" id="BBG26495.1"/>
    </source>
</evidence>
<protein>
    <submittedName>
        <fullName evidence="1">Uncharacterized protein</fullName>
    </submittedName>
</protein>
<gene>
    <name evidence="1" type="ORF">IC007_1007</name>
</gene>
<reference evidence="2" key="1">
    <citation type="submission" date="2018-09" db="EMBL/GenBank/DDBJ databases">
        <title>Complete Genome Sequencing of Sulfolobus sp. JCM 16834.</title>
        <authorList>
            <person name="Kato S."/>
            <person name="Itoh T."/>
            <person name="Ohkuma M."/>
        </authorList>
    </citation>
    <scope>NUCLEOTIDE SEQUENCE [LARGE SCALE GENOMIC DNA]</scope>
    <source>
        <strain evidence="2">IC-007</strain>
    </source>
</reference>
<dbReference type="AlphaFoldDB" id="A0A510E1X6"/>
<dbReference type="Proteomes" id="UP000325030">
    <property type="component" value="Chromosome"/>
</dbReference>
<evidence type="ECO:0000313" key="2">
    <source>
        <dbReference type="Proteomes" id="UP000325030"/>
    </source>
</evidence>